<evidence type="ECO:0000313" key="11">
    <source>
        <dbReference type="EMBL" id="VEN54871.1"/>
    </source>
</evidence>
<dbReference type="InterPro" id="IPR022042">
    <property type="entry name" value="snRNA-activating_su3"/>
</dbReference>
<evidence type="ECO:0000256" key="1">
    <source>
        <dbReference type="ARBA" id="ARBA00004123"/>
    </source>
</evidence>
<dbReference type="GO" id="GO:0000978">
    <property type="term" value="F:RNA polymerase II cis-regulatory region sequence-specific DNA binding"/>
    <property type="evidence" value="ECO:0007669"/>
    <property type="project" value="TreeGrafter"/>
</dbReference>
<dbReference type="OrthoDB" id="46583at2759"/>
<comment type="subcellular location">
    <subcellularLocation>
        <location evidence="1">Nucleus</location>
    </subcellularLocation>
</comment>
<sequence>MESFYCPDYFRTTEPMDLKDFFCKYSQIYKQAFTLVEDFTLKNRDNDLLLEENTSIEKLTCANEPDDLPTEIPNNVVSKTRLAAYPINDFARNLNVVQCKEYFDSKMSYKEMMTTNKRYLKPSVNIVGPSTVNDIQPGDDFILSILVYRPFALEYENKFGTEKMRFAYEIEALSSNSLTEIVDSIKCFSNECLFLEVPDTKVDLNSERFDAKKKYPSQTIFIENVFYNDYRSPHAIDLSQEVIKWAKEKNIGSFVSQSMENVYLKDLKLKLGYPYVYIHQGNCEHIIAFSDAKLLAQPSYSRNFPRISSFSTKYNINCFLCFHMLARWMVVRCERFPHEKVFLCTECCDSYLYLDGKKVTDFKLYPYKNDV</sequence>
<dbReference type="PANTHER" id="PTHR13421">
    <property type="entry name" value="SNRNA-ACTIVATING PROTEIN COMPLEX SUBUNIT 3"/>
    <property type="match status" value="1"/>
</dbReference>
<comment type="subunit">
    <text evidence="9">Part of the SNAPc complex composed of 5 subunits: SNAPC1, SNAPC2, SNAPC3, SNAPC4 and SNAPC5. SNAPC3 interacts with SNAPC1.</text>
</comment>
<accession>A0A653D5P3</accession>
<dbReference type="GO" id="GO:0005634">
    <property type="term" value="C:nucleus"/>
    <property type="evidence" value="ECO:0007669"/>
    <property type="project" value="UniProtKB-SubCell"/>
</dbReference>
<dbReference type="EMBL" id="CAACVG010010059">
    <property type="protein sequence ID" value="VEN54871.1"/>
    <property type="molecule type" value="Genomic_DNA"/>
</dbReference>
<evidence type="ECO:0000256" key="10">
    <source>
        <dbReference type="ARBA" id="ARBA00029606"/>
    </source>
</evidence>
<evidence type="ECO:0000256" key="7">
    <source>
        <dbReference type="ARBA" id="ARBA00023242"/>
    </source>
</evidence>
<evidence type="ECO:0000256" key="6">
    <source>
        <dbReference type="ARBA" id="ARBA00023163"/>
    </source>
</evidence>
<keyword evidence="5" id="KW-0238">DNA-binding</keyword>
<dbReference type="GO" id="GO:0001046">
    <property type="term" value="F:core promoter sequence-specific DNA binding"/>
    <property type="evidence" value="ECO:0007669"/>
    <property type="project" value="TreeGrafter"/>
</dbReference>
<keyword evidence="7" id="KW-0539">Nucleus</keyword>
<keyword evidence="4" id="KW-0805">Transcription regulation</keyword>
<dbReference type="PANTHER" id="PTHR13421:SF16">
    <property type="entry name" value="SNRNA-ACTIVATING PROTEIN COMPLEX SUBUNIT 3"/>
    <property type="match status" value="1"/>
</dbReference>
<reference evidence="11 12" key="1">
    <citation type="submission" date="2019-01" db="EMBL/GenBank/DDBJ databases">
        <authorList>
            <person name="Sayadi A."/>
        </authorList>
    </citation>
    <scope>NUCLEOTIDE SEQUENCE [LARGE SCALE GENOMIC DNA]</scope>
</reference>
<comment type="similarity">
    <text evidence="2">Belongs to the SNAPC3/SRD2 family.</text>
</comment>
<protein>
    <recommendedName>
        <fullName evidence="3">snRNA-activating protein complex subunit 3</fullName>
    </recommendedName>
    <alternativeName>
        <fullName evidence="10">Small nuclear RNA-activating complex polypeptide 3</fullName>
    </alternativeName>
</protein>
<evidence type="ECO:0000313" key="12">
    <source>
        <dbReference type="Proteomes" id="UP000410492"/>
    </source>
</evidence>
<gene>
    <name evidence="11" type="ORF">CALMAC_LOCUS14227</name>
</gene>
<keyword evidence="12" id="KW-1185">Reference proteome</keyword>
<evidence type="ECO:0000256" key="8">
    <source>
        <dbReference type="ARBA" id="ARBA00025193"/>
    </source>
</evidence>
<dbReference type="GO" id="GO:0001006">
    <property type="term" value="F:RNA polymerase III type 3 promoter sequence-specific DNA binding"/>
    <property type="evidence" value="ECO:0007669"/>
    <property type="project" value="TreeGrafter"/>
</dbReference>
<organism evidence="11 12">
    <name type="scientific">Callosobruchus maculatus</name>
    <name type="common">Southern cowpea weevil</name>
    <name type="synonym">Pulse bruchid</name>
    <dbReference type="NCBI Taxonomy" id="64391"/>
    <lineage>
        <taxon>Eukaryota</taxon>
        <taxon>Metazoa</taxon>
        <taxon>Ecdysozoa</taxon>
        <taxon>Arthropoda</taxon>
        <taxon>Hexapoda</taxon>
        <taxon>Insecta</taxon>
        <taxon>Pterygota</taxon>
        <taxon>Neoptera</taxon>
        <taxon>Endopterygota</taxon>
        <taxon>Coleoptera</taxon>
        <taxon>Polyphaga</taxon>
        <taxon>Cucujiformia</taxon>
        <taxon>Chrysomeloidea</taxon>
        <taxon>Chrysomelidae</taxon>
        <taxon>Bruchinae</taxon>
        <taxon>Bruchini</taxon>
        <taxon>Callosobruchus</taxon>
    </lineage>
</organism>
<dbReference type="GO" id="GO:0042795">
    <property type="term" value="P:snRNA transcription by RNA polymerase II"/>
    <property type="evidence" value="ECO:0007669"/>
    <property type="project" value="TreeGrafter"/>
</dbReference>
<dbReference type="GO" id="GO:0003681">
    <property type="term" value="F:bent DNA binding"/>
    <property type="evidence" value="ECO:0007669"/>
    <property type="project" value="TreeGrafter"/>
</dbReference>
<evidence type="ECO:0000256" key="5">
    <source>
        <dbReference type="ARBA" id="ARBA00023125"/>
    </source>
</evidence>
<evidence type="ECO:0000256" key="3">
    <source>
        <dbReference type="ARBA" id="ARBA00013634"/>
    </source>
</evidence>
<name>A0A653D5P3_CALMS</name>
<evidence type="ECO:0000256" key="9">
    <source>
        <dbReference type="ARBA" id="ARBA00025958"/>
    </source>
</evidence>
<dbReference type="GO" id="GO:0042796">
    <property type="term" value="P:snRNA transcription by RNA polymerase III"/>
    <property type="evidence" value="ECO:0007669"/>
    <property type="project" value="TreeGrafter"/>
</dbReference>
<comment type="function">
    <text evidence="8">Part of the SNAPc complex required for the transcription of both RNA polymerase II and III small-nuclear RNA genes. Binds to the proximal sequence element (PSE), a non-TATA-box basal promoter element common to these 2 types of genes. Recruits TBP and BRF2 to the U6 snRNA TATA box.</text>
</comment>
<evidence type="ECO:0000256" key="4">
    <source>
        <dbReference type="ARBA" id="ARBA00023015"/>
    </source>
</evidence>
<dbReference type="Pfam" id="PF12251">
    <property type="entry name" value="SNAPC3"/>
    <property type="match status" value="1"/>
</dbReference>
<keyword evidence="6" id="KW-0804">Transcription</keyword>
<dbReference type="GO" id="GO:0019185">
    <property type="term" value="C:snRNA-activating protein complex"/>
    <property type="evidence" value="ECO:0007669"/>
    <property type="project" value="TreeGrafter"/>
</dbReference>
<evidence type="ECO:0000256" key="2">
    <source>
        <dbReference type="ARBA" id="ARBA00010410"/>
    </source>
</evidence>
<dbReference type="Proteomes" id="UP000410492">
    <property type="component" value="Unassembled WGS sequence"/>
</dbReference>
<proteinExistence type="inferred from homology"/>
<dbReference type="AlphaFoldDB" id="A0A653D5P3"/>